<keyword evidence="1" id="KW-0175">Coiled coil</keyword>
<reference evidence="3 4" key="1">
    <citation type="submission" date="2019-05" db="EMBL/GenBank/DDBJ databases">
        <title>The compact genome of Giardia muris reveals important steps in the evolution of intestinal protozoan parasites.</title>
        <authorList>
            <person name="Xu F."/>
            <person name="Jimenez-Gonzalez A."/>
            <person name="Einarsson E."/>
            <person name="Astvaldsson A."/>
            <person name="Peirasmaki D."/>
            <person name="Eckmann L."/>
            <person name="Andersson J.O."/>
            <person name="Svard S.G."/>
            <person name="Jerlstrom-Hultqvist J."/>
        </authorList>
    </citation>
    <scope>NUCLEOTIDE SEQUENCE [LARGE SCALE GENOMIC DNA]</scope>
    <source>
        <strain evidence="3 4">Roberts-Thomson</strain>
    </source>
</reference>
<feature type="region of interest" description="Disordered" evidence="2">
    <location>
        <begin position="192"/>
        <end position="262"/>
    </location>
</feature>
<dbReference type="EMBL" id="VDLU01000002">
    <property type="protein sequence ID" value="TNJ28540.1"/>
    <property type="molecule type" value="Genomic_DNA"/>
</dbReference>
<feature type="region of interest" description="Disordered" evidence="2">
    <location>
        <begin position="93"/>
        <end position="117"/>
    </location>
</feature>
<feature type="compositionally biased region" description="Polar residues" evidence="2">
    <location>
        <begin position="203"/>
        <end position="232"/>
    </location>
</feature>
<comment type="caution">
    <text evidence="3">The sequence shown here is derived from an EMBL/GenBank/DDBJ whole genome shotgun (WGS) entry which is preliminary data.</text>
</comment>
<name>A0A4Z1SS00_GIAMU</name>
<gene>
    <name evidence="3" type="ORF">GMRT_11926</name>
</gene>
<dbReference type="AlphaFoldDB" id="A0A4Z1SS00"/>
<accession>A0A4Z1SS00</accession>
<dbReference type="Proteomes" id="UP000315496">
    <property type="component" value="Chromosome 2"/>
</dbReference>
<evidence type="ECO:0000313" key="3">
    <source>
        <dbReference type="EMBL" id="TNJ28540.1"/>
    </source>
</evidence>
<feature type="compositionally biased region" description="Polar residues" evidence="2">
    <location>
        <begin position="398"/>
        <end position="407"/>
    </location>
</feature>
<feature type="region of interest" description="Disordered" evidence="2">
    <location>
        <begin position="392"/>
        <end position="421"/>
    </location>
</feature>
<feature type="coiled-coil region" evidence="1">
    <location>
        <begin position="492"/>
        <end position="530"/>
    </location>
</feature>
<evidence type="ECO:0000313" key="4">
    <source>
        <dbReference type="Proteomes" id="UP000315496"/>
    </source>
</evidence>
<evidence type="ECO:0000256" key="2">
    <source>
        <dbReference type="SAM" id="MobiDB-lite"/>
    </source>
</evidence>
<feature type="compositionally biased region" description="Polar residues" evidence="2">
    <location>
        <begin position="247"/>
        <end position="257"/>
    </location>
</feature>
<sequence>MNWPHQAATSRQAADVLSSTSEISYAAGPRSSVRPEFSDLAQSLLSSATRSEPHRQALLRELEANCKTVNGLVDCISKENQTMSRFLEQTQRTLTLSTSGLGERQPRRASGRESPTPRVVLPSVTEYREPDSSLQIKTSTSVQDGLRSLHSVLDRQANIVSRISMSLSDIAQTPTRQPGYDTSSLFLSGAALQHDTPLPNPSQPSSLRTQYGSTDRSTTQPDHGSLPNQQDGPTPRLSGSKRAEPLTASTAQANATPDGTCMVHPSTSLQAGGRLRPNLRSSLPEAASLTVPTIGHGPGKTVTAETLGMKDGGVAIKDYASLFTPETMGHHNGIVFLDNPPVMAPFASGLTGHEPTDLYRLKHEVDSVRRYMNINLTARDAELERLSSEVRSLKNRSRPQSAESTHAQHAARPIRERPRSAPYKAQDGLFADTHSRPALSSESITDGIITPQGIESYFSTEPSSTLGESVSVIQLDPPPVVELIKEYNTGTFNALKEELRRTKEEADMALREKNEEIAALRERLFTMSRLTEATSRPHISFSPSITVSQTGQDPELGATLSSSVVNTLTSGVQRVTFAVGTKRDDALQTSVSTIGSSAQLKVSRGHSPYLEGTASDSHANVSTHTRASATYTVSEVGASATEPSRLNLTDRINALKAYSSFGTEGGQSSADHEKGGNVATLEDFEADLPSPSVSKSASPAPPTQSMPALYVTSALPPAIIPKPYTALPASNGHREKGYSSISTPSTVSVNEMYDTGDARDDEFLSLEREVRMTQSQLVQSLVGTLRSSGLGSTASSDLVASALAAAKQ</sequence>
<proteinExistence type="predicted"/>
<organism evidence="3 4">
    <name type="scientific">Giardia muris</name>
    <dbReference type="NCBI Taxonomy" id="5742"/>
    <lineage>
        <taxon>Eukaryota</taxon>
        <taxon>Metamonada</taxon>
        <taxon>Diplomonadida</taxon>
        <taxon>Hexamitidae</taxon>
        <taxon>Giardiinae</taxon>
        <taxon>Giardia</taxon>
    </lineage>
</organism>
<dbReference type="VEuPathDB" id="GiardiaDB:GMRT_11926"/>
<evidence type="ECO:0000256" key="1">
    <source>
        <dbReference type="SAM" id="Coils"/>
    </source>
</evidence>
<dbReference type="OrthoDB" id="10257356at2759"/>
<keyword evidence="4" id="KW-1185">Reference proteome</keyword>
<protein>
    <submittedName>
        <fullName evidence="3">Uncharacterized protein</fullName>
    </submittedName>
</protein>